<dbReference type="EMBL" id="KE503206">
    <property type="protein sequence ID" value="EPX74507.1"/>
    <property type="molecule type" value="Genomic_DNA"/>
</dbReference>
<sequence length="383" mass="42979">MSATTAAQTLLSIPLDYRSQVWCRANLPYPPAPQLPIPAVVDILTKASQALPQITFSWTLVDQPNDGTLFLAWQAPTLPCPPDGMHFMSNERVFNIEVTGKVLEIHEAKHGFFPLSEPKTVHSRFRYRLLGIGFDNYWLIHYIHAPENDSVPANISIAKPPQIRQYPLPDIRTPPFLLREQRTPAANVSVDTPMNEASVSSATSQLRARSRTPSTANAAAPSGNVPPNQVPDPSVKTTIQNGVTPPIAPEDLEIEKGDIMDKLTPQQICTARFVRNTEWMSQILLTLQAAKDIEPPTVFDTKKSLEEFSNEVKEKKAQLVKQDEEYQRLQGELTYTNTISEKLKECSNMDSWEDYQKVVSSLNEFAQAKIVPWERVLHRPSST</sequence>
<proteinExistence type="predicted"/>
<dbReference type="Pfam" id="PF20497">
    <property type="entry name" value="SWI-SNF_Ssr4_C"/>
    <property type="match status" value="1"/>
</dbReference>
<gene>
    <name evidence="5" type="ORF">SOCG_01990</name>
</gene>
<dbReference type="GO" id="GO:0016586">
    <property type="term" value="C:RSC-type complex"/>
    <property type="evidence" value="ECO:0007669"/>
    <property type="project" value="EnsemblFungi"/>
</dbReference>
<feature type="region of interest" description="Disordered" evidence="2">
    <location>
        <begin position="185"/>
        <end position="249"/>
    </location>
</feature>
<dbReference type="OMA" id="QICTARF"/>
<dbReference type="GO" id="GO:0006338">
    <property type="term" value="P:chromatin remodeling"/>
    <property type="evidence" value="ECO:0007669"/>
    <property type="project" value="InterPro"/>
</dbReference>
<dbReference type="RefSeq" id="XP_013015938.1">
    <property type="nucleotide sequence ID" value="XM_013160484.1"/>
</dbReference>
<protein>
    <submittedName>
        <fullName evidence="5">SWI/SNF and RSC complex subunit Ssr4</fullName>
    </submittedName>
</protein>
<feature type="compositionally biased region" description="Polar residues" evidence="2">
    <location>
        <begin position="185"/>
        <end position="217"/>
    </location>
</feature>
<dbReference type="InterPro" id="IPR013859">
    <property type="entry name" value="Ssr4_N"/>
</dbReference>
<feature type="coiled-coil region" evidence="1">
    <location>
        <begin position="305"/>
        <end position="332"/>
    </location>
</feature>
<evidence type="ECO:0000256" key="2">
    <source>
        <dbReference type="SAM" id="MobiDB-lite"/>
    </source>
</evidence>
<accession>S9Q331</accession>
<keyword evidence="6" id="KW-1185">Reference proteome</keyword>
<dbReference type="GeneID" id="25030968"/>
<feature type="domain" description="SWI/SNF and RSC complexes subunit Ssr4 N-terminal" evidence="3">
    <location>
        <begin position="26"/>
        <end position="155"/>
    </location>
</feature>
<keyword evidence="1" id="KW-0175">Coiled coil</keyword>
<dbReference type="OrthoDB" id="5321006at2759"/>
<dbReference type="InterPro" id="IPR046464">
    <property type="entry name" value="SWI-SNF_Ssr4_C"/>
</dbReference>
<dbReference type="VEuPathDB" id="FungiDB:SOCG_01990"/>
<evidence type="ECO:0000259" key="3">
    <source>
        <dbReference type="Pfam" id="PF08549"/>
    </source>
</evidence>
<dbReference type="AlphaFoldDB" id="S9Q331"/>
<dbReference type="Proteomes" id="UP000016088">
    <property type="component" value="Unassembled WGS sequence"/>
</dbReference>
<evidence type="ECO:0000256" key="1">
    <source>
        <dbReference type="SAM" id="Coils"/>
    </source>
</evidence>
<evidence type="ECO:0000259" key="4">
    <source>
        <dbReference type="Pfam" id="PF20497"/>
    </source>
</evidence>
<dbReference type="Pfam" id="PF08549">
    <property type="entry name" value="SWI-SNF_Ssr4_N"/>
    <property type="match status" value="1"/>
</dbReference>
<evidence type="ECO:0000313" key="6">
    <source>
        <dbReference type="Proteomes" id="UP000016088"/>
    </source>
</evidence>
<dbReference type="GO" id="GO:0016514">
    <property type="term" value="C:SWI/SNF complex"/>
    <property type="evidence" value="ECO:0007669"/>
    <property type="project" value="EnsemblFungi"/>
</dbReference>
<dbReference type="HOGENOM" id="CLU_040576_0_0_1"/>
<name>S9Q331_SCHOY</name>
<evidence type="ECO:0000313" key="5">
    <source>
        <dbReference type="EMBL" id="EPX74507.1"/>
    </source>
</evidence>
<reference evidence="5 6" key="1">
    <citation type="journal article" date="2011" name="Science">
        <title>Comparative functional genomics of the fission yeasts.</title>
        <authorList>
            <person name="Rhind N."/>
            <person name="Chen Z."/>
            <person name="Yassour M."/>
            <person name="Thompson D.A."/>
            <person name="Haas B.J."/>
            <person name="Habib N."/>
            <person name="Wapinski I."/>
            <person name="Roy S."/>
            <person name="Lin M.F."/>
            <person name="Heiman D.I."/>
            <person name="Young S.K."/>
            <person name="Furuya K."/>
            <person name="Guo Y."/>
            <person name="Pidoux A."/>
            <person name="Chen H.M."/>
            <person name="Robbertse B."/>
            <person name="Goldberg J.M."/>
            <person name="Aoki K."/>
            <person name="Bayne E.H."/>
            <person name="Berlin A.M."/>
            <person name="Desjardins C.A."/>
            <person name="Dobbs E."/>
            <person name="Dukaj L."/>
            <person name="Fan L."/>
            <person name="FitzGerald M.G."/>
            <person name="French C."/>
            <person name="Gujja S."/>
            <person name="Hansen K."/>
            <person name="Keifenheim D."/>
            <person name="Levin J.Z."/>
            <person name="Mosher R.A."/>
            <person name="Mueller C.A."/>
            <person name="Pfiffner J."/>
            <person name="Priest M."/>
            <person name="Russ C."/>
            <person name="Smialowska A."/>
            <person name="Swoboda P."/>
            <person name="Sykes S.M."/>
            <person name="Vaughn M."/>
            <person name="Vengrova S."/>
            <person name="Yoder R."/>
            <person name="Zeng Q."/>
            <person name="Allshire R."/>
            <person name="Baulcombe D."/>
            <person name="Birren B.W."/>
            <person name="Brown W."/>
            <person name="Ekwall K."/>
            <person name="Kellis M."/>
            <person name="Leatherwood J."/>
            <person name="Levin H."/>
            <person name="Margalit H."/>
            <person name="Martienssen R."/>
            <person name="Nieduszynski C.A."/>
            <person name="Spatafora J.W."/>
            <person name="Friedman N."/>
            <person name="Dalgaard J.Z."/>
            <person name="Baumann P."/>
            <person name="Niki H."/>
            <person name="Regev A."/>
            <person name="Nusbaum C."/>
        </authorList>
    </citation>
    <scope>NUCLEOTIDE SEQUENCE [LARGE SCALE GENOMIC DNA]</scope>
    <source>
        <strain evidence="6">yFS286</strain>
    </source>
</reference>
<organism evidence="5 6">
    <name type="scientific">Schizosaccharomyces octosporus (strain yFS286)</name>
    <name type="common">Fission yeast</name>
    <name type="synonym">Octosporomyces octosporus</name>
    <dbReference type="NCBI Taxonomy" id="483514"/>
    <lineage>
        <taxon>Eukaryota</taxon>
        <taxon>Fungi</taxon>
        <taxon>Dikarya</taxon>
        <taxon>Ascomycota</taxon>
        <taxon>Taphrinomycotina</taxon>
        <taxon>Schizosaccharomycetes</taxon>
        <taxon>Schizosaccharomycetales</taxon>
        <taxon>Schizosaccharomycetaceae</taxon>
        <taxon>Schizosaccharomyces</taxon>
    </lineage>
</organism>
<feature type="domain" description="SWI/SNF and RSC complexes subunit Ssr4 C-terminal" evidence="4">
    <location>
        <begin position="250"/>
        <end position="296"/>
    </location>
</feature>
<dbReference type="eggNOG" id="ENOG502S04K">
    <property type="taxonomic scope" value="Eukaryota"/>
</dbReference>